<reference evidence="4" key="1">
    <citation type="journal article" date="2016" name="Nature">
        <title>Genome evolution in the allotetraploid frog Xenopus laevis.</title>
        <authorList>
            <person name="Session A.M."/>
            <person name="Uno Y."/>
            <person name="Kwon T."/>
            <person name="Chapman J.A."/>
            <person name="Toyoda A."/>
            <person name="Takahashi S."/>
            <person name="Fukui A."/>
            <person name="Hikosaka A."/>
            <person name="Suzuki A."/>
            <person name="Kondo M."/>
            <person name="van Heeringen S.J."/>
            <person name="Quigley I."/>
            <person name="Heinz S."/>
            <person name="Ogino H."/>
            <person name="Ochi H."/>
            <person name="Hellsten U."/>
            <person name="Lyons J.B."/>
            <person name="Simakov O."/>
            <person name="Putnam N."/>
            <person name="Stites J."/>
            <person name="Kuroki Y."/>
            <person name="Tanaka T."/>
            <person name="Michiue T."/>
            <person name="Watanabe M."/>
            <person name="Bogdanovic O."/>
            <person name="Lister R."/>
            <person name="Georgiou G."/>
            <person name="Paranjpe S.S."/>
            <person name="van Kruijsbergen I."/>
            <person name="Shu S."/>
            <person name="Carlson J."/>
            <person name="Kinoshita T."/>
            <person name="Ohta Y."/>
            <person name="Mawaribuchi S."/>
            <person name="Jenkins J."/>
            <person name="Grimwood J."/>
            <person name="Schmutz J."/>
            <person name="Mitros T."/>
            <person name="Mozaffari S.V."/>
            <person name="Suzuki Y."/>
            <person name="Haramoto Y."/>
            <person name="Yamamoto T.S."/>
            <person name="Takagi C."/>
            <person name="Heald R."/>
            <person name="Miller K."/>
            <person name="Haudenschild C."/>
            <person name="Kitzman J."/>
            <person name="Nakayama T."/>
            <person name="Izutsu Y."/>
            <person name="Robert J."/>
            <person name="Fortriede J."/>
            <person name="Burns K."/>
            <person name="Lotay V."/>
            <person name="Karimi K."/>
            <person name="Yasuoka Y."/>
            <person name="Dichmann D.S."/>
            <person name="Flajnik M.F."/>
            <person name="Houston D.W."/>
            <person name="Shendure J."/>
            <person name="DuPasquier L."/>
            <person name="Vize P.D."/>
            <person name="Zorn A.M."/>
            <person name="Ito M."/>
            <person name="Marcotte E.M."/>
            <person name="Wallingford J.B."/>
            <person name="Ito Y."/>
            <person name="Asashima M."/>
            <person name="Ueno N."/>
            <person name="Matsuda Y."/>
            <person name="Veenstra G.J."/>
            <person name="Fujiyama A."/>
            <person name="Harland R.M."/>
            <person name="Taira M."/>
            <person name="Rokhsar D.S."/>
        </authorList>
    </citation>
    <scope>NUCLEOTIDE SEQUENCE [LARGE SCALE GENOMIC DNA]</scope>
    <source>
        <strain evidence="4">J</strain>
    </source>
</reference>
<dbReference type="GO" id="GO:0045211">
    <property type="term" value="C:postsynaptic membrane"/>
    <property type="evidence" value="ECO:0007669"/>
    <property type="project" value="TreeGrafter"/>
</dbReference>
<protein>
    <submittedName>
        <fullName evidence="3">Uncharacterized protein</fullName>
    </submittedName>
</protein>
<proteinExistence type="predicted"/>
<accession>A0A974CC13</accession>
<sequence>AICGFKIHDPDVPFEAVVVDRSTGEGLIRSTKKLDCELQKDYTFSIQAYDCGKGPDSSAVKKSH</sequence>
<dbReference type="GO" id="GO:0050806">
    <property type="term" value="P:positive regulation of synaptic transmission"/>
    <property type="evidence" value="ECO:0007669"/>
    <property type="project" value="TreeGrafter"/>
</dbReference>
<dbReference type="AlphaFoldDB" id="A0A974CC13"/>
<evidence type="ECO:0000256" key="1">
    <source>
        <dbReference type="ARBA" id="ARBA00004370"/>
    </source>
</evidence>
<dbReference type="PANTHER" id="PTHR14139">
    <property type="entry name" value="CALSYNTENIN"/>
    <property type="match status" value="1"/>
</dbReference>
<feature type="non-terminal residue" evidence="3">
    <location>
        <position position="1"/>
    </location>
</feature>
<dbReference type="PANTHER" id="PTHR14139:SF4">
    <property type="entry name" value="CALSYNTENIN-1"/>
    <property type="match status" value="1"/>
</dbReference>
<dbReference type="Gene3D" id="2.60.40.60">
    <property type="entry name" value="Cadherins"/>
    <property type="match status" value="1"/>
</dbReference>
<evidence type="ECO:0000313" key="3">
    <source>
        <dbReference type="EMBL" id="OCT70342.1"/>
    </source>
</evidence>
<name>A0A974CC13_XENLA</name>
<gene>
    <name evidence="3" type="ORF">XELAEV_180372614mg</name>
</gene>
<dbReference type="EMBL" id="CM004479">
    <property type="protein sequence ID" value="OCT70342.1"/>
    <property type="molecule type" value="Genomic_DNA"/>
</dbReference>
<dbReference type="CDD" id="cd11304">
    <property type="entry name" value="Cadherin_repeat"/>
    <property type="match status" value="1"/>
</dbReference>
<evidence type="ECO:0000256" key="2">
    <source>
        <dbReference type="ARBA" id="ARBA00023136"/>
    </source>
</evidence>
<dbReference type="Proteomes" id="UP000694892">
    <property type="component" value="Chromosome 7S"/>
</dbReference>
<dbReference type="InterPro" id="IPR015919">
    <property type="entry name" value="Cadherin-like_sf"/>
</dbReference>
<feature type="non-terminal residue" evidence="3">
    <location>
        <position position="64"/>
    </location>
</feature>
<dbReference type="GO" id="GO:0051965">
    <property type="term" value="P:positive regulation of synapse assembly"/>
    <property type="evidence" value="ECO:0007669"/>
    <property type="project" value="TreeGrafter"/>
</dbReference>
<dbReference type="GO" id="GO:0009986">
    <property type="term" value="C:cell surface"/>
    <property type="evidence" value="ECO:0007669"/>
    <property type="project" value="TreeGrafter"/>
</dbReference>
<evidence type="ECO:0000313" key="4">
    <source>
        <dbReference type="Proteomes" id="UP000694892"/>
    </source>
</evidence>
<comment type="subcellular location">
    <subcellularLocation>
        <location evidence="1">Membrane</location>
    </subcellularLocation>
</comment>
<dbReference type="SUPFAM" id="SSF49313">
    <property type="entry name" value="Cadherin-like"/>
    <property type="match status" value="1"/>
</dbReference>
<dbReference type="FunFam" id="2.60.40.60:FF:000062">
    <property type="entry name" value="Calsyntenin 3"/>
    <property type="match status" value="1"/>
</dbReference>
<keyword evidence="2" id="KW-0472">Membrane</keyword>
<organism evidence="3 4">
    <name type="scientific">Xenopus laevis</name>
    <name type="common">African clawed frog</name>
    <dbReference type="NCBI Taxonomy" id="8355"/>
    <lineage>
        <taxon>Eukaryota</taxon>
        <taxon>Metazoa</taxon>
        <taxon>Chordata</taxon>
        <taxon>Craniata</taxon>
        <taxon>Vertebrata</taxon>
        <taxon>Euteleostomi</taxon>
        <taxon>Amphibia</taxon>
        <taxon>Batrachia</taxon>
        <taxon>Anura</taxon>
        <taxon>Pipoidea</taxon>
        <taxon>Pipidae</taxon>
        <taxon>Xenopodinae</taxon>
        <taxon>Xenopus</taxon>
        <taxon>Xenopus</taxon>
    </lineage>
</organism>
<dbReference type="GO" id="GO:0005509">
    <property type="term" value="F:calcium ion binding"/>
    <property type="evidence" value="ECO:0007669"/>
    <property type="project" value="InterPro"/>
</dbReference>